<keyword evidence="3" id="KW-1003">Cell membrane</keyword>
<evidence type="ECO:0000256" key="5">
    <source>
        <dbReference type="ARBA" id="ARBA00022989"/>
    </source>
</evidence>
<dbReference type="Pfam" id="PF01899">
    <property type="entry name" value="MNHE"/>
    <property type="match status" value="1"/>
</dbReference>
<evidence type="ECO:0000256" key="2">
    <source>
        <dbReference type="ARBA" id="ARBA00006228"/>
    </source>
</evidence>
<dbReference type="OrthoDB" id="9807187at2"/>
<reference evidence="7 8" key="1">
    <citation type="submission" date="2018-11" db="EMBL/GenBank/DDBJ databases">
        <title>Genomic Encyclopedia of Type Strains, Phase IV (KMG-IV): sequencing the most valuable type-strain genomes for metagenomic binning, comparative biology and taxonomic classification.</title>
        <authorList>
            <person name="Goeker M."/>
        </authorList>
    </citation>
    <scope>NUCLEOTIDE SEQUENCE [LARGE SCALE GENOMIC DNA]</scope>
    <source>
        <strain evidence="7 8">DSM 5900</strain>
    </source>
</reference>
<protein>
    <submittedName>
        <fullName evidence="7">Multicomponent Na+:H+ antiporter subunit E</fullName>
    </submittedName>
</protein>
<dbReference type="InterPro" id="IPR002758">
    <property type="entry name" value="Cation_antiport_E"/>
</dbReference>
<comment type="similarity">
    <text evidence="2">Belongs to the CPA3 antiporters (TC 2.A.63) subunit E family.</text>
</comment>
<sequence length="109" mass="11551">MNRRVRAWGWLATAFVVELGKATWATVRAALAPPGRLRPAILAVPLDVRSPVAITLFADMVTLTPGTTSLAVSADGRTLYVHCLDVADADAAIADMKGALEARVQEVLP</sequence>
<organism evidence="7 8">
    <name type="scientific">Stella humosa</name>
    <dbReference type="NCBI Taxonomy" id="94"/>
    <lineage>
        <taxon>Bacteria</taxon>
        <taxon>Pseudomonadati</taxon>
        <taxon>Pseudomonadota</taxon>
        <taxon>Alphaproteobacteria</taxon>
        <taxon>Rhodospirillales</taxon>
        <taxon>Stellaceae</taxon>
        <taxon>Stella</taxon>
    </lineage>
</organism>
<gene>
    <name evidence="7" type="ORF">EDC65_2179</name>
</gene>
<dbReference type="Proteomes" id="UP000278222">
    <property type="component" value="Unassembled WGS sequence"/>
</dbReference>
<dbReference type="EMBL" id="RJKX01000013">
    <property type="protein sequence ID" value="ROQ00383.1"/>
    <property type="molecule type" value="Genomic_DNA"/>
</dbReference>
<evidence type="ECO:0000256" key="4">
    <source>
        <dbReference type="ARBA" id="ARBA00022692"/>
    </source>
</evidence>
<dbReference type="PANTHER" id="PTHR34584">
    <property type="entry name" value="NA(+)/H(+) ANTIPORTER SUBUNIT E1"/>
    <property type="match status" value="1"/>
</dbReference>
<name>A0A3N1M9M5_9PROT</name>
<keyword evidence="5" id="KW-1133">Transmembrane helix</keyword>
<dbReference type="GO" id="GO:0008324">
    <property type="term" value="F:monoatomic cation transmembrane transporter activity"/>
    <property type="evidence" value="ECO:0007669"/>
    <property type="project" value="InterPro"/>
</dbReference>
<evidence type="ECO:0000256" key="1">
    <source>
        <dbReference type="ARBA" id="ARBA00004651"/>
    </source>
</evidence>
<evidence type="ECO:0000313" key="7">
    <source>
        <dbReference type="EMBL" id="ROQ00383.1"/>
    </source>
</evidence>
<accession>A0A3N1M9M5</accession>
<dbReference type="GO" id="GO:0005886">
    <property type="term" value="C:plasma membrane"/>
    <property type="evidence" value="ECO:0007669"/>
    <property type="project" value="UniProtKB-SubCell"/>
</dbReference>
<proteinExistence type="inferred from homology"/>
<evidence type="ECO:0000256" key="3">
    <source>
        <dbReference type="ARBA" id="ARBA00022475"/>
    </source>
</evidence>
<keyword evidence="4" id="KW-0812">Transmembrane</keyword>
<keyword evidence="6" id="KW-0472">Membrane</keyword>
<keyword evidence="8" id="KW-1185">Reference proteome</keyword>
<comment type="subcellular location">
    <subcellularLocation>
        <location evidence="1">Cell membrane</location>
        <topology evidence="1">Multi-pass membrane protein</topology>
    </subcellularLocation>
</comment>
<dbReference type="RefSeq" id="WP_123689671.1">
    <property type="nucleotide sequence ID" value="NZ_AP019700.1"/>
</dbReference>
<evidence type="ECO:0000256" key="6">
    <source>
        <dbReference type="ARBA" id="ARBA00023136"/>
    </source>
</evidence>
<dbReference type="AlphaFoldDB" id="A0A3N1M9M5"/>
<dbReference type="PANTHER" id="PTHR34584:SF1">
    <property type="entry name" value="NA(+)_H(+) ANTIPORTER SUBUNIT E1"/>
    <property type="match status" value="1"/>
</dbReference>
<evidence type="ECO:0000313" key="8">
    <source>
        <dbReference type="Proteomes" id="UP000278222"/>
    </source>
</evidence>
<comment type="caution">
    <text evidence="7">The sequence shown here is derived from an EMBL/GenBank/DDBJ whole genome shotgun (WGS) entry which is preliminary data.</text>
</comment>